<dbReference type="InterPro" id="IPR029044">
    <property type="entry name" value="Nucleotide-diphossugar_trans"/>
</dbReference>
<dbReference type="PANTHER" id="PTHR43584:SF8">
    <property type="entry name" value="N-ACETYLMURAMATE ALPHA-1-PHOSPHATE URIDYLYLTRANSFERASE"/>
    <property type="match status" value="1"/>
</dbReference>
<feature type="domain" description="Nucleotidyl transferase" evidence="3">
    <location>
        <begin position="2"/>
        <end position="127"/>
    </location>
</feature>
<evidence type="ECO:0000313" key="5">
    <source>
        <dbReference type="Proteomes" id="UP001222087"/>
    </source>
</evidence>
<dbReference type="InterPro" id="IPR050065">
    <property type="entry name" value="GlmU-like"/>
</dbReference>
<organism evidence="4 5">
    <name type="scientific">Legionella cardiaca</name>
    <dbReference type="NCBI Taxonomy" id="1071983"/>
    <lineage>
        <taxon>Bacteria</taxon>
        <taxon>Pseudomonadati</taxon>
        <taxon>Pseudomonadota</taxon>
        <taxon>Gammaproteobacteria</taxon>
        <taxon>Legionellales</taxon>
        <taxon>Legionellaceae</taxon>
        <taxon>Legionella</taxon>
    </lineage>
</organism>
<keyword evidence="5" id="KW-1185">Reference proteome</keyword>
<dbReference type="GO" id="GO:0016740">
    <property type="term" value="F:transferase activity"/>
    <property type="evidence" value="ECO:0007669"/>
    <property type="project" value="UniProtKB-KW"/>
</dbReference>
<dbReference type="PANTHER" id="PTHR43584">
    <property type="entry name" value="NUCLEOTIDYL TRANSFERASE"/>
    <property type="match status" value="1"/>
</dbReference>
<proteinExistence type="predicted"/>
<evidence type="ECO:0000256" key="1">
    <source>
        <dbReference type="ARBA" id="ARBA00022679"/>
    </source>
</evidence>
<sequence length="258" mass="29941">MKAVILAAGHGSRLFPYTSHKPKALLNINNMTILEWQLWQFMQADIMDFIVVTGFMHEDIERTLRRYQLAHPQIRYEVLFNQDYACAENIVSCLTFLKQYQNECILVNGDVLFHPQLVEQLISSAKQDINLLYDVKAIYDEDDMKITKKGNYLAKIGKTISAEFIDGESVGMIFLSAQGAKLFYQEICELLTTSANRQNWYLKAIDSLARKEKILLVRTPERAWCEIDYPKDLTIAIEFTKNWPQPIIKQSRYSLEVN</sequence>
<protein>
    <submittedName>
        <fullName evidence="4">NTP transferase domain-containing protein</fullName>
    </submittedName>
</protein>
<dbReference type="Gene3D" id="3.90.550.10">
    <property type="entry name" value="Spore Coat Polysaccharide Biosynthesis Protein SpsA, Chain A"/>
    <property type="match status" value="1"/>
</dbReference>
<dbReference type="Pfam" id="PF00483">
    <property type="entry name" value="NTP_transferase"/>
    <property type="match status" value="1"/>
</dbReference>
<name>A0ABY8AQM5_9GAMM</name>
<gene>
    <name evidence="4" type="ORF">PXX05_13110</name>
</gene>
<evidence type="ECO:0000259" key="3">
    <source>
        <dbReference type="Pfam" id="PF00483"/>
    </source>
</evidence>
<accession>A0ABY8AQM5</accession>
<evidence type="ECO:0000256" key="2">
    <source>
        <dbReference type="ARBA" id="ARBA00022695"/>
    </source>
</evidence>
<dbReference type="RefSeq" id="WP_275088639.1">
    <property type="nucleotide sequence ID" value="NZ_CP119078.1"/>
</dbReference>
<dbReference type="InterPro" id="IPR005835">
    <property type="entry name" value="NTP_transferase_dom"/>
</dbReference>
<keyword evidence="2" id="KW-0548">Nucleotidyltransferase</keyword>
<keyword evidence="1 4" id="KW-0808">Transferase</keyword>
<dbReference type="SUPFAM" id="SSF53448">
    <property type="entry name" value="Nucleotide-diphospho-sugar transferases"/>
    <property type="match status" value="1"/>
</dbReference>
<dbReference type="Proteomes" id="UP001222087">
    <property type="component" value="Chromosome"/>
</dbReference>
<reference evidence="4 5" key="1">
    <citation type="submission" date="2023-02" db="EMBL/GenBank/DDBJ databases">
        <title>Genome Sequence of L. cardiaca H63T.</title>
        <authorList>
            <person name="Lopez A.E."/>
            <person name="Cianciotto N.P."/>
        </authorList>
    </citation>
    <scope>NUCLEOTIDE SEQUENCE [LARGE SCALE GENOMIC DNA]</scope>
    <source>
        <strain evidence="4 5">H63</strain>
    </source>
</reference>
<evidence type="ECO:0000313" key="4">
    <source>
        <dbReference type="EMBL" id="WED42823.1"/>
    </source>
</evidence>
<dbReference type="EMBL" id="CP119078">
    <property type="protein sequence ID" value="WED42823.1"/>
    <property type="molecule type" value="Genomic_DNA"/>
</dbReference>